<evidence type="ECO:0000256" key="6">
    <source>
        <dbReference type="ARBA" id="ARBA00022679"/>
    </source>
</evidence>
<dbReference type="SUPFAM" id="SSF56672">
    <property type="entry name" value="DNA/RNA polymerases"/>
    <property type="match status" value="1"/>
</dbReference>
<dbReference type="InterPro" id="IPR007094">
    <property type="entry name" value="RNA-dir_pol_PSvirus"/>
</dbReference>
<dbReference type="EMBL" id="BK065080">
    <property type="protein sequence ID" value="DBA54749.1"/>
    <property type="molecule type" value="Genomic_RNA"/>
</dbReference>
<dbReference type="InterPro" id="IPR004004">
    <property type="entry name" value="Helic/Pol/Pept_Calicivir-typ"/>
</dbReference>
<evidence type="ECO:0000256" key="12">
    <source>
        <dbReference type="ARBA" id="ARBA00022840"/>
    </source>
</evidence>
<keyword evidence="10" id="KW-0378">Hydrolase</keyword>
<feature type="transmembrane region" description="Helical" evidence="18">
    <location>
        <begin position="440"/>
        <end position="458"/>
    </location>
</feature>
<evidence type="ECO:0000256" key="16">
    <source>
        <dbReference type="ARBA" id="ARBA00031919"/>
    </source>
</evidence>
<feature type="domain" description="RdRp catalytic" evidence="19">
    <location>
        <begin position="1652"/>
        <end position="1779"/>
    </location>
</feature>
<dbReference type="GO" id="GO:0039694">
    <property type="term" value="P:viral RNA genome replication"/>
    <property type="evidence" value="ECO:0007669"/>
    <property type="project" value="InterPro"/>
</dbReference>
<dbReference type="GO" id="GO:0006508">
    <property type="term" value="P:proteolysis"/>
    <property type="evidence" value="ECO:0007669"/>
    <property type="project" value="UniProtKB-KW"/>
</dbReference>
<evidence type="ECO:0000256" key="2">
    <source>
        <dbReference type="ARBA" id="ARBA00004517"/>
    </source>
</evidence>
<reference evidence="22" key="2">
    <citation type="journal article" date="2024" name="Arch. Virol.">
        <title>Probing of plant transcriptomes reveals the hidden genetic diversity of the family Secoviridae.</title>
        <authorList>
            <person name="Sidharthan V.K."/>
            <person name="Reddy V."/>
            <person name="Kiran G."/>
            <person name="Rajeswari V."/>
            <person name="Baranwal V.K."/>
            <person name="Kumar M.K."/>
            <person name="Kumar K.S."/>
        </authorList>
    </citation>
    <scope>NUCLEOTIDE SEQUENCE</scope>
    <source>
        <strain evidence="22">Gen eca</strain>
    </source>
</reference>
<comment type="subcellular location">
    <subcellularLocation>
        <location evidence="1">Host endoplasmic reticulum lumen</location>
    </subcellularLocation>
    <subcellularLocation>
        <location evidence="2">Host endoplasmic reticulum membrane</location>
        <topology evidence="2">Single-pass membrane protein</topology>
    </subcellularLocation>
</comment>
<evidence type="ECO:0000256" key="10">
    <source>
        <dbReference type="ARBA" id="ARBA00022801"/>
    </source>
</evidence>
<keyword evidence="13" id="KW-0693">Viral RNA replication</keyword>
<sequence>MGWFCPNGQCVERKTIFSNREFKEVKGFCPGPLCQSLLQKGVPPPRPDVTQKEIINKPLNKFVEINVNHTMVSVDVPLASSLKETVEVVKASESVYLHTKERFVPKLGENLELAGAKIKLQKAENQRQRALRRQEVCKRIRKERARRIGQEYMPLCTETVDGLFFFPLPPSQGCMGSVKHENKIKLPCRDKSKTKSKIWRAVVPSKKDWTVEEENLVSACALERTQCASFDDEDCVIVPRVATKPQQSKFGSVPVVENLEQALSFIEEFWNIRNYTSSLKARVQEMWDEGEVDKLALGLFCACLIELEDPELSPILEGNFFILSKEDQYMMGDINTLLLDECRQLEGLAVVARGNMFQFAKATARAIASKVASAVTFTTDTIVDFVMKQVRKIFDQILGPWLSPFKHLVEQVNTMWSKVRAWALKIQESTPAALKVLKEHAFMAFAAIVVGGVVLLVENTLKSLGVLNKVGATLGLFLTLFISSLGVSGIVACHEQVAELHKAFKIGVCTMVCPGGDQSSNLEVPGNEHIAEARSLIGLDTAIKSLMDFGKSLISFKLGTLQYYAKMGQSFDQLVKGKKAIEELAAWTIDIVGDIYNKMTGNCSQFFDELSALVCCDVRMWLRSSQRVRLDALITPGSRNVLEIVEKLLETGQKLKIGASGVSRKFSLDFTSTICREVEKLEEVRNQLANAGAYKGTRFYPFWVYVVGPSQCGKTNFVSQYLAPGLLDKMDCAIDSQYSKGKQDAYWSDYKRQALVKIDDMYAIKSAEIEPMMIDMVNSEPFPLNMAALADKGRLFDSPLVITTCNDLHPPSDCDLRDKPSFYNRRAVVVEMRRKAGSVYNPADTNDCTECRLLDPKVSQLEEDNYDALHHPITEWISVKEATARIETLLLEHKVREEIRINAVNEAQRGNSGIMCFSKQYVLEQRLTGIFLDTPTKERYDIDSKCFMFLVVDGIVYQQDAGGHVFELSRQPKIPEKDLLKMEERCVTNVVYNIQAYLADGPPNALVGTFLAHIIDETCNVKSINGLSSAASAGELEFWDSLQTDLRGRVYLRLCQKRKDSIAGETKDALIDKTMAKLLKFVGDSYQYVRNNGGTLCLLLAGFVTITATFYGLFSFMSNFFTATNVVSGIAALEAVEAKSVMSSSSYGDAYAKKRNLAPLHHYIARGAVEDYKEPWQRMSVKIFPEAGPARGKIVMACQYYGRSLLLTRHQAQSIPHGSQVYVEYTDLPGVYLFWDHVKDFQEIEGRELLIYRNPALHALSGASKKLFLHDSEKKLSPYMRVNRFGYRYNSEDGQIYVKKQDGMNATTIRETLAVRRSSGGYTYERLVDRFLKVDGIALDDDCGTLVSTMISGQQRIVGILVGGSGVSFSADIIPEIFECETKSDVRIIEEFGIQEPGYAKIGMLDNAQRPTMPTSTQYVLVPEEIRFPVENCKEPAVLSDKDPRLLNVGKVYNPLREGLKKYANPMGRLEEPLLREVAADIVQTWYDCQSDFLEDVELGVAINGEDFEKFFDPMVMSTSEGYPFVLERKQGEAGKERYFVGLPGERELKPGTSVEAAYLDLCAVAPHSVPELYCMECPKDERLPKRKIYDEPKTRLFAILPLHFNLRFRVKFLSFCQFIQSNRHTLPCQVGINPYSREWKEIFHRLGQYSSEAYNCDYSSFDGLMTHQVLNSIADMINLMYSAQETEEAKNERKNLLLSIWGRKCIAGTQVYQVNAGIPSGCALTVLLNSIFNEILVRYAFKKMIPGVARSQFSSFVCLLVYGDDNLISVRQAVSQVEITVVVEGKEQKKNVSFGQALKTTLASIGVNITDGTDKLSPTLEAKPLVNLDFLKRGFKRVDGYILAPLDKNAILSSLVWVAAKDGDVLEKLRQNVVTALREIWLHQDREYYNGLRGFYVSNIPAWTNLPVWDVMRAFHIEQLTTWKPWQPAKNIDILVNPEMFTFMDCHGYADEKFTICDRVFVAGPKYRFEPDEFGISLTNTLKGENALNCVLCRMDDELPTKVWAESWRTSLNPNVSRARAAYDAGKKLVFRGNAPYISCWIAMIKFCTAYNICDKDTLLALFYNLKGNRSADLSSYFSQFDMTKRLGYKTLPRPIYVATNDAIVIEHADSVFHGVISLANTQEFQAEESSVKETIGIKAKAIREGVGSFPLLVEHSGLSILEEGRYPGALIDIVLKEDPQFVHKNFGRCAVVTAFAILYCDDKCLGHVRGNSVGCRIVENEKQIRHDLTGVAQFCTFNGMYSDDTALKLSKVFPRLGVFDHLRISNCYR</sequence>
<keyword evidence="4" id="KW-0696">RNA-directed RNA polymerase</keyword>
<feature type="transmembrane region" description="Helical" evidence="18">
    <location>
        <begin position="470"/>
        <end position="492"/>
    </location>
</feature>
<proteinExistence type="predicted"/>
<keyword evidence="7 18" id="KW-0812">Transmembrane</keyword>
<dbReference type="InterPro" id="IPR001205">
    <property type="entry name" value="RNA-dir_pol_C"/>
</dbReference>
<dbReference type="InterPro" id="IPR000605">
    <property type="entry name" value="Helicase_SF3_ssDNA/RNA_vir"/>
</dbReference>
<dbReference type="PROSITE" id="PS50507">
    <property type="entry name" value="RDRP_SSRNA_POS"/>
    <property type="match status" value="1"/>
</dbReference>
<evidence type="ECO:0000256" key="17">
    <source>
        <dbReference type="SAM" id="Coils"/>
    </source>
</evidence>
<evidence type="ECO:0000256" key="8">
    <source>
        <dbReference type="ARBA" id="ARBA00022695"/>
    </source>
</evidence>
<evidence type="ECO:0000259" key="21">
    <source>
        <dbReference type="PROSITE" id="PS51874"/>
    </source>
</evidence>
<evidence type="ECO:0000256" key="1">
    <source>
        <dbReference type="ARBA" id="ARBA00004149"/>
    </source>
</evidence>
<dbReference type="GO" id="GO:0044166">
    <property type="term" value="C:host cell endoplasmic reticulum lumen"/>
    <property type="evidence" value="ECO:0007669"/>
    <property type="project" value="UniProtKB-SubCell"/>
</dbReference>
<evidence type="ECO:0000313" key="22">
    <source>
        <dbReference type="EMBL" id="DBA54749.1"/>
    </source>
</evidence>
<keyword evidence="9" id="KW-0547">Nucleotide-binding</keyword>
<evidence type="ECO:0000256" key="7">
    <source>
        <dbReference type="ARBA" id="ARBA00022692"/>
    </source>
</evidence>
<evidence type="ECO:0000256" key="3">
    <source>
        <dbReference type="ARBA" id="ARBA00020936"/>
    </source>
</evidence>
<dbReference type="GO" id="GO:0004197">
    <property type="term" value="F:cysteine-type endopeptidase activity"/>
    <property type="evidence" value="ECO:0007669"/>
    <property type="project" value="InterPro"/>
</dbReference>
<keyword evidence="12" id="KW-0067">ATP-binding</keyword>
<dbReference type="InterPro" id="IPR014759">
    <property type="entry name" value="Helicase_SF3_ssRNA_vir"/>
</dbReference>
<reference evidence="22" key="1">
    <citation type="submission" date="2023-11" db="EMBL/GenBank/DDBJ databases">
        <authorList>
            <person name="Sidharthan V.K."/>
            <person name="Reddy V."/>
            <person name="Kiran G."/>
            <person name="Rajeswari V."/>
            <person name="Baranwal V.K."/>
        </authorList>
    </citation>
    <scope>NUCLEOTIDE SEQUENCE</scope>
    <source>
        <strain evidence="22">Gen eca</strain>
    </source>
</reference>
<dbReference type="GO" id="GO:0003724">
    <property type="term" value="F:RNA helicase activity"/>
    <property type="evidence" value="ECO:0007669"/>
    <property type="project" value="InterPro"/>
</dbReference>
<dbReference type="GO" id="GO:0005524">
    <property type="term" value="F:ATP binding"/>
    <property type="evidence" value="ECO:0007669"/>
    <property type="project" value="UniProtKB-KW"/>
</dbReference>
<keyword evidence="6" id="KW-0808">Transferase</keyword>
<evidence type="ECO:0000256" key="15">
    <source>
        <dbReference type="ARBA" id="ARBA00023184"/>
    </source>
</evidence>
<evidence type="ECO:0000256" key="5">
    <source>
        <dbReference type="ARBA" id="ARBA00022670"/>
    </source>
</evidence>
<evidence type="ECO:0000256" key="11">
    <source>
        <dbReference type="ARBA" id="ARBA00022807"/>
    </source>
</evidence>
<dbReference type="Pfam" id="PF00910">
    <property type="entry name" value="RNA_helicase"/>
    <property type="match status" value="1"/>
</dbReference>
<organism evidence="22">
    <name type="scientific">Gentiana ecaudata nepovirus</name>
    <dbReference type="NCBI Taxonomy" id="3115767"/>
    <lineage>
        <taxon>Viruses</taxon>
        <taxon>Riboviria</taxon>
        <taxon>Orthornavirae</taxon>
        <taxon>Pisuviricota</taxon>
        <taxon>Pisoniviricetes</taxon>
        <taxon>Picornavirales</taxon>
        <taxon>Secoviridae</taxon>
        <taxon>Comovirinae</taxon>
        <taxon>Nepovirus</taxon>
    </lineage>
</organism>
<evidence type="ECO:0000256" key="14">
    <source>
        <dbReference type="ARBA" id="ARBA00022989"/>
    </source>
</evidence>
<dbReference type="InterPro" id="IPR043128">
    <property type="entry name" value="Rev_trsase/Diguanyl_cyclase"/>
</dbReference>
<keyword evidence="18" id="KW-0472">Membrane</keyword>
<keyword evidence="11" id="KW-0788">Thiol protease</keyword>
<evidence type="ECO:0000256" key="18">
    <source>
        <dbReference type="SAM" id="Phobius"/>
    </source>
</evidence>
<evidence type="ECO:0000259" key="19">
    <source>
        <dbReference type="PROSITE" id="PS50507"/>
    </source>
</evidence>
<dbReference type="GO" id="GO:0003723">
    <property type="term" value="F:RNA binding"/>
    <property type="evidence" value="ECO:0007669"/>
    <property type="project" value="InterPro"/>
</dbReference>
<feature type="coiled-coil region" evidence="17">
    <location>
        <begin position="113"/>
        <end position="140"/>
    </location>
</feature>
<keyword evidence="17" id="KW-0175">Coiled coil</keyword>
<evidence type="ECO:0000256" key="13">
    <source>
        <dbReference type="ARBA" id="ARBA00022953"/>
    </source>
</evidence>
<keyword evidence="15" id="KW-1038">Host endoplasmic reticulum</keyword>
<keyword evidence="14 18" id="KW-1133">Transmembrane helix</keyword>
<feature type="domain" description="SF3 helicase" evidence="20">
    <location>
        <begin position="682"/>
        <end position="847"/>
    </location>
</feature>
<evidence type="ECO:0000256" key="9">
    <source>
        <dbReference type="ARBA" id="ARBA00022741"/>
    </source>
</evidence>
<evidence type="ECO:0000259" key="20">
    <source>
        <dbReference type="PROSITE" id="PS51218"/>
    </source>
</evidence>
<evidence type="ECO:0000256" key="4">
    <source>
        <dbReference type="ARBA" id="ARBA00022484"/>
    </source>
</evidence>
<feature type="domain" description="Peptidase C3" evidence="21">
    <location>
        <begin position="1167"/>
        <end position="1381"/>
    </location>
</feature>
<dbReference type="GO" id="GO:0006351">
    <property type="term" value="P:DNA-templated transcription"/>
    <property type="evidence" value="ECO:0007669"/>
    <property type="project" value="InterPro"/>
</dbReference>
<keyword evidence="5" id="KW-0645">Protease</keyword>
<dbReference type="Gene3D" id="3.30.70.270">
    <property type="match status" value="2"/>
</dbReference>
<dbReference type="Pfam" id="PF00680">
    <property type="entry name" value="RdRP_1"/>
    <property type="match status" value="1"/>
</dbReference>
<dbReference type="PROSITE" id="PS51874">
    <property type="entry name" value="PCV_3C_PRO"/>
    <property type="match status" value="1"/>
</dbReference>
<dbReference type="InterPro" id="IPR044067">
    <property type="entry name" value="PCV_3C_PRO"/>
</dbReference>
<dbReference type="PROSITE" id="PS51218">
    <property type="entry name" value="SF3_HELICASE_2"/>
    <property type="match status" value="1"/>
</dbReference>
<keyword evidence="8" id="KW-0548">Nucleotidyltransferase</keyword>
<dbReference type="InterPro" id="IPR043502">
    <property type="entry name" value="DNA/RNA_pol_sf"/>
</dbReference>
<accession>A0AAT9J7U9</accession>
<name>A0AAT9J7U9_9SECO</name>
<dbReference type="PRINTS" id="PR00918">
    <property type="entry name" value="CALICVIRUSNS"/>
</dbReference>
<dbReference type="GO" id="GO:0044167">
    <property type="term" value="C:host cell endoplasmic reticulum membrane"/>
    <property type="evidence" value="ECO:0007669"/>
    <property type="project" value="UniProtKB-SubCell"/>
</dbReference>
<protein>
    <recommendedName>
        <fullName evidence="3">RNA1 polyprotein</fullName>
    </recommendedName>
    <alternativeName>
        <fullName evidence="16">P1</fullName>
    </alternativeName>
</protein>
<dbReference type="GO" id="GO:0003968">
    <property type="term" value="F:RNA-directed RNA polymerase activity"/>
    <property type="evidence" value="ECO:0007669"/>
    <property type="project" value="UniProtKB-KW"/>
</dbReference>